<evidence type="ECO:0000313" key="14">
    <source>
        <dbReference type="Proteomes" id="UP000178666"/>
    </source>
</evidence>
<comment type="catalytic activity">
    <reaction evidence="8 9">
        <text>N-acetyl-L-glutamate + ATP = N-acetyl-L-glutamyl 5-phosphate + ADP</text>
        <dbReference type="Rhea" id="RHEA:14629"/>
        <dbReference type="ChEBI" id="CHEBI:30616"/>
        <dbReference type="ChEBI" id="CHEBI:44337"/>
        <dbReference type="ChEBI" id="CHEBI:57936"/>
        <dbReference type="ChEBI" id="CHEBI:456216"/>
        <dbReference type="EC" id="2.7.2.8"/>
    </reaction>
</comment>
<name>A0A142KDX6_9ACTN</name>
<dbReference type="GO" id="GO:0003991">
    <property type="term" value="F:acetylglutamate kinase activity"/>
    <property type="evidence" value="ECO:0007669"/>
    <property type="project" value="UniProtKB-UniRule"/>
</dbReference>
<feature type="site" description="Transition state stabilizer" evidence="9">
    <location>
        <position position="264"/>
    </location>
</feature>
<dbReference type="SUPFAM" id="SSF53633">
    <property type="entry name" value="Carbamate kinase-like"/>
    <property type="match status" value="1"/>
</dbReference>
<keyword evidence="2 9" id="KW-0055">Arginine biosynthesis</keyword>
<dbReference type="InterPro" id="IPR001048">
    <property type="entry name" value="Asp/Glu/Uridylate_kinase"/>
</dbReference>
<dbReference type="HAMAP" id="MF_00082">
    <property type="entry name" value="ArgB"/>
    <property type="match status" value="1"/>
</dbReference>
<dbReference type="EMBL" id="CP015970">
    <property type="protein sequence ID" value="AOZ45805.1"/>
    <property type="molecule type" value="Genomic_DNA"/>
</dbReference>
<dbReference type="EMBL" id="CP014352">
    <property type="protein sequence ID" value="AMS04314.1"/>
    <property type="molecule type" value="Genomic_DNA"/>
</dbReference>
<proteinExistence type="inferred from homology"/>
<dbReference type="GO" id="GO:0005737">
    <property type="term" value="C:cytoplasm"/>
    <property type="evidence" value="ECO:0007669"/>
    <property type="project" value="UniProtKB-SubCell"/>
</dbReference>
<dbReference type="Proteomes" id="UP000178666">
    <property type="component" value="Chromosome"/>
</dbReference>
<comment type="pathway">
    <text evidence="1 9">Amino-acid biosynthesis; L-arginine biosynthesis; N(2)-acetyl-L-ornithine from L-glutamate: step 2/4.</text>
</comment>
<evidence type="ECO:0000256" key="4">
    <source>
        <dbReference type="ARBA" id="ARBA00022679"/>
    </source>
</evidence>
<keyword evidence="7 9" id="KW-0067">ATP-binding</keyword>
<dbReference type="GO" id="GO:0005524">
    <property type="term" value="F:ATP binding"/>
    <property type="evidence" value="ECO:0007669"/>
    <property type="project" value="UniProtKB-UniRule"/>
</dbReference>
<dbReference type="InterPro" id="IPR001057">
    <property type="entry name" value="Glu/AcGlu_kinase"/>
</dbReference>
<accession>A0A142KDX6</accession>
<evidence type="ECO:0000313" key="12">
    <source>
        <dbReference type="EMBL" id="AOZ45805.1"/>
    </source>
</evidence>
<dbReference type="Proteomes" id="UP000075221">
    <property type="component" value="Chromosome"/>
</dbReference>
<dbReference type="NCBIfam" id="TIGR00761">
    <property type="entry name" value="argB"/>
    <property type="match status" value="1"/>
</dbReference>
<evidence type="ECO:0000256" key="7">
    <source>
        <dbReference type="ARBA" id="ARBA00022840"/>
    </source>
</evidence>
<dbReference type="FunFam" id="3.40.1160.10:FF:000004">
    <property type="entry name" value="Acetylglutamate kinase"/>
    <property type="match status" value="1"/>
</dbReference>
<reference evidence="12 14" key="1">
    <citation type="journal article" date="2016" name="Plant Dis.">
        <title>Improved production of propionic acid using genome shuffling.</title>
        <authorList>
            <person name="Luna-Flores C.H."/>
            <person name="Palfreyman R.W."/>
            <person name="Kromer J.O."/>
            <person name="Nielsen L.K."/>
            <person name="Marcellin E."/>
        </authorList>
    </citation>
    <scope>NUCLEOTIDE SEQUENCE [LARGE SCALE GENOMIC DNA]</scope>
    <source>
        <strain evidence="12 14">F3E8</strain>
    </source>
</reference>
<dbReference type="PIRSF" id="PIRSF000728">
    <property type="entry name" value="NAGK"/>
    <property type="match status" value="1"/>
</dbReference>
<evidence type="ECO:0000259" key="10">
    <source>
        <dbReference type="Pfam" id="PF00696"/>
    </source>
</evidence>
<evidence type="ECO:0000313" key="13">
    <source>
        <dbReference type="Proteomes" id="UP000075221"/>
    </source>
</evidence>
<dbReference type="AlphaFoldDB" id="A0A142KDX6"/>
<reference evidence="11 13" key="2">
    <citation type="submission" date="2016-02" db="EMBL/GenBank/DDBJ databases">
        <title>Complete Genome Sequence of Propionibacterium acidipropionici ATCC 55737.</title>
        <authorList>
            <person name="Luna Flores C.H."/>
            <person name="Nielsen L.K."/>
            <person name="Marcellin E."/>
        </authorList>
    </citation>
    <scope>NUCLEOTIDE SEQUENCE [LARGE SCALE GENOMIC DNA]</scope>
    <source>
        <strain evidence="11 13">ATCC 55737</strain>
    </source>
</reference>
<keyword evidence="4 9" id="KW-0808">Transferase</keyword>
<comment type="subcellular location">
    <subcellularLocation>
        <location evidence="9">Cytoplasm</location>
    </subcellularLocation>
</comment>
<keyword evidence="5 9" id="KW-0547">Nucleotide-binding</keyword>
<dbReference type="EC" id="2.7.2.8" evidence="9"/>
<gene>
    <name evidence="9" type="primary">argB</name>
    <name evidence="12" type="ORF">A8L58_02730</name>
    <name evidence="11" type="ORF">AXH35_01260</name>
</gene>
<organism evidence="11 13">
    <name type="scientific">Acidipropionibacterium acidipropionici</name>
    <dbReference type="NCBI Taxonomy" id="1748"/>
    <lineage>
        <taxon>Bacteria</taxon>
        <taxon>Bacillati</taxon>
        <taxon>Actinomycetota</taxon>
        <taxon>Actinomycetes</taxon>
        <taxon>Propionibacteriales</taxon>
        <taxon>Propionibacteriaceae</taxon>
        <taxon>Acidipropionibacterium</taxon>
    </lineage>
</organism>
<keyword evidence="9" id="KW-0963">Cytoplasm</keyword>
<feature type="binding site" evidence="9">
    <location>
        <position position="98"/>
    </location>
    <ligand>
        <name>substrate</name>
    </ligand>
</feature>
<dbReference type="PANTHER" id="PTHR23342">
    <property type="entry name" value="N-ACETYLGLUTAMATE SYNTHASE"/>
    <property type="match status" value="1"/>
</dbReference>
<dbReference type="Gene3D" id="3.40.1160.10">
    <property type="entry name" value="Acetylglutamate kinase-like"/>
    <property type="match status" value="1"/>
</dbReference>
<evidence type="ECO:0000256" key="6">
    <source>
        <dbReference type="ARBA" id="ARBA00022777"/>
    </source>
</evidence>
<evidence type="ECO:0000313" key="11">
    <source>
        <dbReference type="EMBL" id="AMS04314.1"/>
    </source>
</evidence>
<comment type="similarity">
    <text evidence="9">Belongs to the acetylglutamate kinase family. ArgB subfamily.</text>
</comment>
<evidence type="ECO:0000256" key="5">
    <source>
        <dbReference type="ARBA" id="ARBA00022741"/>
    </source>
</evidence>
<dbReference type="PRINTS" id="PR00474">
    <property type="entry name" value="GLU5KINASE"/>
</dbReference>
<dbReference type="OrthoDB" id="9803155at2"/>
<dbReference type="PANTHER" id="PTHR23342:SF0">
    <property type="entry name" value="N-ACETYLGLUTAMATE SYNTHASE, MITOCHONDRIAL"/>
    <property type="match status" value="1"/>
</dbReference>
<feature type="site" description="Transition state stabilizer" evidence="9">
    <location>
        <position position="41"/>
    </location>
</feature>
<evidence type="ECO:0000256" key="2">
    <source>
        <dbReference type="ARBA" id="ARBA00022571"/>
    </source>
</evidence>
<dbReference type="KEGG" id="aaci:ASQ49_11725"/>
<sequence length="316" mass="33571">MSTTLDVPLSASQTTAQRKSEVLVEALPWIRRFQGCTVVVKYGGNAMVDPVLQQAFADDIVFMASVGIRPIVVHGGGPQINAMLANSGTAVEFRNGLRITSPEVMEVVRMVLVGQVGRQLVGRINTFAPLAAGMSGEDSGLLSARRTHVEVDGEPVDMGLVGEIVDVNVGLINDMLDRGQIPVIAPVSPEIDEHGSTTGQVLNVNADAAATAIAQALRAEKLVMLTNVAGIYRTWPDPRTLIPDISVSDLRRMIPRLGEGMRPKAQALLEAIDGGVTSSAIVDGRIEHALLLEIFTTKGVGTMARPDDYDSGVTDD</sequence>
<dbReference type="Pfam" id="PF00696">
    <property type="entry name" value="AA_kinase"/>
    <property type="match status" value="1"/>
</dbReference>
<dbReference type="GeneID" id="88085675"/>
<protein>
    <recommendedName>
        <fullName evidence="9">Acetylglutamate kinase</fullName>
        <ecNumber evidence="9">2.7.2.8</ecNumber>
    </recommendedName>
    <alternativeName>
        <fullName evidence="9">N-acetyl-L-glutamate 5-phosphotransferase</fullName>
    </alternativeName>
    <alternativeName>
        <fullName evidence="9">NAG kinase</fullName>
        <shortName evidence="9">NAGK</shortName>
    </alternativeName>
</protein>
<feature type="binding site" evidence="9">
    <location>
        <begin position="76"/>
        <end position="77"/>
    </location>
    <ligand>
        <name>substrate</name>
    </ligand>
</feature>
<feature type="binding site" evidence="9">
    <location>
        <position position="203"/>
    </location>
    <ligand>
        <name>substrate</name>
    </ligand>
</feature>
<keyword evidence="6 9" id="KW-0418">Kinase</keyword>
<dbReference type="InterPro" id="IPR037528">
    <property type="entry name" value="ArgB"/>
</dbReference>
<keyword evidence="3 9" id="KW-0028">Amino-acid biosynthesis</keyword>
<feature type="domain" description="Aspartate/glutamate/uridylate kinase" evidence="10">
    <location>
        <begin position="37"/>
        <end position="282"/>
    </location>
</feature>
<evidence type="ECO:0000256" key="1">
    <source>
        <dbReference type="ARBA" id="ARBA00004828"/>
    </source>
</evidence>
<keyword evidence="14" id="KW-1185">Reference proteome</keyword>
<evidence type="ECO:0000256" key="3">
    <source>
        <dbReference type="ARBA" id="ARBA00022605"/>
    </source>
</evidence>
<dbReference type="GO" id="GO:0042450">
    <property type="term" value="P:L-arginine biosynthetic process via ornithine"/>
    <property type="evidence" value="ECO:0007669"/>
    <property type="project" value="UniProtKB-UniRule"/>
</dbReference>
<dbReference type="InterPro" id="IPR041727">
    <property type="entry name" value="NAGK-C"/>
</dbReference>
<evidence type="ECO:0000256" key="9">
    <source>
        <dbReference type="HAMAP-Rule" id="MF_00082"/>
    </source>
</evidence>
<dbReference type="RefSeq" id="WP_015070728.1">
    <property type="nucleotide sequence ID" value="NZ_CP013126.1"/>
</dbReference>
<evidence type="ECO:0000256" key="8">
    <source>
        <dbReference type="ARBA" id="ARBA00048141"/>
    </source>
</evidence>
<comment type="function">
    <text evidence="9">Catalyzes the ATP-dependent phosphorylation of N-acetyl-L-glutamate.</text>
</comment>
<dbReference type="CDD" id="cd04250">
    <property type="entry name" value="AAK_NAGK-C"/>
    <property type="match status" value="1"/>
</dbReference>
<dbReference type="OMA" id="EGLYEDW"/>
<dbReference type="InterPro" id="IPR036393">
    <property type="entry name" value="AceGlu_kinase-like_sf"/>
</dbReference>
<dbReference type="InterPro" id="IPR004662">
    <property type="entry name" value="AcgluKinase_fam"/>
</dbReference>